<dbReference type="PROSITE" id="PS01095">
    <property type="entry name" value="GH18_1"/>
    <property type="match status" value="1"/>
</dbReference>
<keyword evidence="7" id="KW-0843">Virulence</keyword>
<keyword evidence="11" id="KW-1015">Disulfide bond</keyword>
<evidence type="ECO:0000256" key="2">
    <source>
        <dbReference type="ARBA" id="ARBA00008682"/>
    </source>
</evidence>
<dbReference type="InterPro" id="IPR017853">
    <property type="entry name" value="GH"/>
</dbReference>
<evidence type="ECO:0000256" key="4">
    <source>
        <dbReference type="ARBA" id="ARBA00022669"/>
    </source>
</evidence>
<dbReference type="SUPFAM" id="SSF51445">
    <property type="entry name" value="(Trans)glycosidases"/>
    <property type="match status" value="1"/>
</dbReference>
<dbReference type="CDD" id="cd00035">
    <property type="entry name" value="ChtBD1"/>
    <property type="match status" value="1"/>
</dbReference>
<evidence type="ECO:0000256" key="5">
    <source>
        <dbReference type="ARBA" id="ARBA00022801"/>
    </source>
</evidence>
<dbReference type="OrthoDB" id="73875at2759"/>
<name>A0A229X888_9EURO</name>
<dbReference type="EMBL" id="NIDN02000089">
    <property type="protein sequence ID" value="RLL97089.1"/>
    <property type="molecule type" value="Genomic_DNA"/>
</dbReference>
<organism evidence="16 17">
    <name type="scientific">Aspergillus turcosus</name>
    <dbReference type="NCBI Taxonomy" id="1245748"/>
    <lineage>
        <taxon>Eukaryota</taxon>
        <taxon>Fungi</taxon>
        <taxon>Dikarya</taxon>
        <taxon>Ascomycota</taxon>
        <taxon>Pezizomycotina</taxon>
        <taxon>Eurotiomycetes</taxon>
        <taxon>Eurotiomycetidae</taxon>
        <taxon>Eurotiales</taxon>
        <taxon>Aspergillaceae</taxon>
        <taxon>Aspergillus</taxon>
        <taxon>Aspergillus subgen. Fumigati</taxon>
    </lineage>
</organism>
<sequence>MPSDPHRRSNALPVVFSSFTIVAVVLLSWLSRDSSGPQIPSIERPGHIEDPEPLNHTLFRRLDPYSCTKDIPCHTVACCGSFFGGDTGTCGFGDTFCGSDCASQCDAKPECGQYAVPAGKTCPLNVCCSAYGFCGTTAEFCDTSQGCQSNCGSPAIPPGKSSKPVTNKVIGYYEAWSARRECYPFPPAAIPIEGLTHLNFAFGYVDPSTFDVVPMDGLTPSSLFTQTADVRTFKTGLSDLEVFVSLGGWTFSDNGTATQPTFGEIASTEANRQKFADNLVNFMKKYGFDGVDIDWEYPGAGDRGGNSDDTQNYVLLLKTLRETFDSSSHGPYGLTFTIPSSYWYLRWFDVPGMLQYADWTNMMTYDLHGVWDKENPIGDIVQGHTNLTEIKQSMDLLWRNNVAPEQVVFGLGFYGRSFQLKSRTCSAPGCQFAGAADAGACTNNAGTLAYFEIQDIISAQNPKIIHDEEAAVKYFTFGKDQWISFDDEETFKQKTDWANDVGLGGVMIWSIDQDDKQFSALKGLLGRSLQDYGTLLQRRQTTDAGKWTSINGQKCIMTDCALPPSCPSGYGLAPNGGGFDDTCGHNQFKVICCPLDAMPSSCIWRGGESSVGRPSCHGQCHTGEVTLFHSRHATKNCLRPGFQAFCCQAETWTRQIEACKYTSCGKKCGEEDTAGMVKVAQKGGQCWWGRVQELCCPADAAFQNCHWVGKGTCDDNECDDNDVQLDTDTYGDSSSSCAGNSRKKVLCCDSPKNLSPFLPVALDKVFPTLPPADDYPQFDLQNLGGDSVLTGDLNANTFGLIIIVGPENTVQSLRRRDGSDLHVLDCENIRTDGRSHIRLVCPTESVNSTCEKLHLGGVEGTILRMPDGCGPGTYTVLHALRPAADTSLPYHVARSAPWNPQILDAEISYDFGLVKRDSGDIYIRIDYSNSRNYWGSIVQGDPVTKKKRAATPLSERFYSASASDWKAKFDALRKVNYPPPVFLGQGSLNKNNFDILLSGETAEKCPSSSGDDGFLKMDISGWLHEELEFGYTFVGTISPTFSIQEAYGYYDTSLQMTGALNFNGKGYFSVAAGVPGQNMFSSPVSAWGFSHPGICDFGPWVNVEVQIAGEGEIDGDFTANFIIGNDGAVSDSLPTSTGDHSGSVSNSLLSNHFSGALTLPSSSSSSSRKRQSSGGDGTILALRFLTTSQMKLNLDFYGSEEAAAAVQFNQSLDSYLRVSRQSDGSPRIAFSNQLGTLESFTQGDLPWGDDDVQTVIGHGNALVLHDGAETPAARNAPDINGYALFGVRDFMQCSNSGGGGSVLQDCVCMSAMDQYDRTLDLDPETGEPYDFVKRRRRRRSRMSDLRELDASLDVDPETGKPYDFVKRRRRRRSRMSDLRELDASLDVDPETGKPYEDGLAVEILEPRAITYGGPVPYTVTAPSGNSWNITMNRYPNGQNGGSLTQLNPNAGRYGAANCYDCGDVGVSSASDDPDLHPVTEHIHERQTEPRAQEFMMTRQARRGDSTLVTSAYTAVPERYLNLNSYLFQPYSVWDPNGPYTANGRPIDEITNAYGSDTNPDVLVNADSVLNGYKARVWVGHQPMGNDLWNSNGFNIANVQNTERAITSIRTAIQVTSYLNDAQVNDNWSTVVNDVIATYRRYQERVLAVDGVQLHAAEMYQEYVREVVIPDIENSENWILRRINQLRDVWRPLVGQDPEAQGVLDTLDELASTMDVLLLDTTNMDLGI</sequence>
<evidence type="ECO:0000256" key="11">
    <source>
        <dbReference type="PROSITE-ProRule" id="PRU00261"/>
    </source>
</evidence>
<evidence type="ECO:0000256" key="1">
    <source>
        <dbReference type="ARBA" id="ARBA00000822"/>
    </source>
</evidence>
<comment type="caution">
    <text evidence="11">Lacks conserved residue(s) required for the propagation of feature annotation.</text>
</comment>
<dbReference type="PROSITE" id="PS50941">
    <property type="entry name" value="CHIT_BIND_I_2"/>
    <property type="match status" value="1"/>
</dbReference>
<dbReference type="EC" id="3.2.1.14" evidence="3"/>
<dbReference type="PROSITE" id="PS51910">
    <property type="entry name" value="GH18_2"/>
    <property type="match status" value="1"/>
</dbReference>
<gene>
    <name evidence="16" type="ORF">CFD26_105483</name>
</gene>
<comment type="catalytic activity">
    <reaction evidence="1">
        <text>Random endo-hydrolysis of N-acetyl-beta-D-glucosaminide (1-&gt;4)-beta-linkages in chitin and chitodextrins.</text>
        <dbReference type="EC" id="3.2.1.14"/>
    </reaction>
</comment>
<dbReference type="InterPro" id="IPR050314">
    <property type="entry name" value="Glycosyl_Hydrlase_18"/>
</dbReference>
<keyword evidence="6" id="KW-0146">Chitin degradation</keyword>
<evidence type="ECO:0000256" key="9">
    <source>
        <dbReference type="ARBA" id="ARBA00023295"/>
    </source>
</evidence>
<accession>A0A229X888</accession>
<evidence type="ECO:0000256" key="7">
    <source>
        <dbReference type="ARBA" id="ARBA00023026"/>
    </source>
</evidence>
<dbReference type="InterPro" id="IPR029070">
    <property type="entry name" value="Chitinase_insertion_sf"/>
</dbReference>
<dbReference type="SMART" id="SM00636">
    <property type="entry name" value="Glyco_18"/>
    <property type="match status" value="1"/>
</dbReference>
<feature type="domain" description="GH18" evidence="15">
    <location>
        <begin position="167"/>
        <end position="528"/>
    </location>
</feature>
<dbReference type="PANTHER" id="PTHR11177:SF397">
    <property type="entry name" value="CHITINASE"/>
    <property type="match status" value="1"/>
</dbReference>
<dbReference type="SUPFAM" id="SSF57016">
    <property type="entry name" value="Plant lectins/antimicrobial peptides"/>
    <property type="match status" value="1"/>
</dbReference>
<evidence type="ECO:0000256" key="12">
    <source>
        <dbReference type="RuleBase" id="RU000489"/>
    </source>
</evidence>
<keyword evidence="13" id="KW-0812">Transmembrane</keyword>
<dbReference type="InterPro" id="IPR001579">
    <property type="entry name" value="Glyco_hydro_18_chit_AS"/>
</dbReference>
<dbReference type="Gene3D" id="3.30.60.10">
    <property type="entry name" value="Endochitinase-like"/>
    <property type="match status" value="1"/>
</dbReference>
<feature type="disulfide bond" evidence="11">
    <location>
        <begin position="122"/>
        <end position="134"/>
    </location>
</feature>
<dbReference type="GO" id="GO:0000272">
    <property type="term" value="P:polysaccharide catabolic process"/>
    <property type="evidence" value="ECO:0007669"/>
    <property type="project" value="UniProtKB-KW"/>
</dbReference>
<evidence type="ECO:0000259" key="14">
    <source>
        <dbReference type="PROSITE" id="PS50941"/>
    </source>
</evidence>
<keyword evidence="13" id="KW-1133">Transmembrane helix</keyword>
<keyword evidence="5 12" id="KW-0378">Hydrolase</keyword>
<dbReference type="InterPro" id="IPR001223">
    <property type="entry name" value="Glyco_hydro18_cat"/>
</dbReference>
<dbReference type="InterPro" id="IPR001002">
    <property type="entry name" value="Chitin-bd_1"/>
</dbReference>
<evidence type="ECO:0000313" key="16">
    <source>
        <dbReference type="EMBL" id="RLL97089.1"/>
    </source>
</evidence>
<evidence type="ECO:0000256" key="8">
    <source>
        <dbReference type="ARBA" id="ARBA00023277"/>
    </source>
</evidence>
<feature type="domain" description="Chitin-binding type-1" evidence="14">
    <location>
        <begin position="108"/>
        <end position="153"/>
    </location>
</feature>
<dbReference type="SUPFAM" id="SSF54556">
    <property type="entry name" value="Chitinase insertion domain"/>
    <property type="match status" value="1"/>
</dbReference>
<reference evidence="16 17" key="1">
    <citation type="submission" date="2018-08" db="EMBL/GenBank/DDBJ databases">
        <title>Draft genome sequences of two Aspergillus turcosus clinical strains isolated from bronchoalveolar lavage fluid: one azole-susceptible and the other azole-resistant.</title>
        <authorList>
            <person name="Parent-Michaud M."/>
            <person name="Dufresne P.J."/>
            <person name="Fournier E."/>
            <person name="Martineau C."/>
            <person name="Moreira S."/>
            <person name="Perkins V."/>
            <person name="De Repentigny L."/>
            <person name="Dufresne S.F."/>
        </authorList>
    </citation>
    <scope>NUCLEOTIDE SEQUENCE [LARGE SCALE GENOMIC DNA]</scope>
    <source>
        <strain evidence="16">HMR AF 1038</strain>
    </source>
</reference>
<dbReference type="GO" id="GO:0006032">
    <property type="term" value="P:chitin catabolic process"/>
    <property type="evidence" value="ECO:0007669"/>
    <property type="project" value="UniProtKB-KW"/>
</dbReference>
<dbReference type="InterPro" id="IPR036861">
    <property type="entry name" value="Endochitinase-like_sf"/>
</dbReference>
<keyword evidence="8" id="KW-0119">Carbohydrate metabolism</keyword>
<evidence type="ECO:0000256" key="10">
    <source>
        <dbReference type="ARBA" id="ARBA00023326"/>
    </source>
</evidence>
<evidence type="ECO:0000256" key="6">
    <source>
        <dbReference type="ARBA" id="ARBA00023024"/>
    </source>
</evidence>
<keyword evidence="4 11" id="KW-0147">Chitin-binding</keyword>
<dbReference type="InterPro" id="IPR011583">
    <property type="entry name" value="Chitinase_II/V-like_cat"/>
</dbReference>
<keyword evidence="9 12" id="KW-0326">Glycosidase</keyword>
<dbReference type="Pfam" id="PF00704">
    <property type="entry name" value="Glyco_hydro_18"/>
    <property type="match status" value="1"/>
</dbReference>
<dbReference type="Pfam" id="PF00187">
    <property type="entry name" value="Chitin_bind_1"/>
    <property type="match status" value="1"/>
</dbReference>
<evidence type="ECO:0000256" key="3">
    <source>
        <dbReference type="ARBA" id="ARBA00012729"/>
    </source>
</evidence>
<feature type="disulfide bond" evidence="11">
    <location>
        <begin position="147"/>
        <end position="151"/>
    </location>
</feature>
<dbReference type="STRING" id="1245748.A0A229X888"/>
<comment type="caution">
    <text evidence="16">The sequence shown here is derived from an EMBL/GenBank/DDBJ whole genome shotgun (WGS) entry which is preliminary data.</text>
</comment>
<dbReference type="GO" id="GO:0008843">
    <property type="term" value="F:endochitinase activity"/>
    <property type="evidence" value="ECO:0007669"/>
    <property type="project" value="UniProtKB-EC"/>
</dbReference>
<evidence type="ECO:0000259" key="15">
    <source>
        <dbReference type="PROSITE" id="PS51910"/>
    </source>
</evidence>
<dbReference type="InterPro" id="IPR018371">
    <property type="entry name" value="Chitin-binding_1_CS"/>
</dbReference>
<comment type="similarity">
    <text evidence="2">Belongs to the glycosyl hydrolase 18 family. Chitinase class V subfamily.</text>
</comment>
<feature type="transmembrane region" description="Helical" evidence="13">
    <location>
        <begin position="12"/>
        <end position="30"/>
    </location>
</feature>
<dbReference type="SMART" id="SM00270">
    <property type="entry name" value="ChtBD1"/>
    <property type="match status" value="2"/>
</dbReference>
<dbReference type="GO" id="GO:0008061">
    <property type="term" value="F:chitin binding"/>
    <property type="evidence" value="ECO:0007669"/>
    <property type="project" value="UniProtKB-UniRule"/>
</dbReference>
<proteinExistence type="inferred from homology"/>
<protein>
    <recommendedName>
        <fullName evidence="3">chitinase</fullName>
        <ecNumber evidence="3">3.2.1.14</ecNumber>
    </recommendedName>
</protein>
<feature type="disulfide bond" evidence="11">
    <location>
        <begin position="127"/>
        <end position="141"/>
    </location>
</feature>
<evidence type="ECO:0000313" key="17">
    <source>
        <dbReference type="Proteomes" id="UP000215289"/>
    </source>
</evidence>
<keyword evidence="13" id="KW-0472">Membrane</keyword>
<keyword evidence="17" id="KW-1185">Reference proteome</keyword>
<dbReference type="PROSITE" id="PS00026">
    <property type="entry name" value="CHIT_BIND_I_1"/>
    <property type="match status" value="1"/>
</dbReference>
<dbReference type="Gene3D" id="3.20.20.80">
    <property type="entry name" value="Glycosidases"/>
    <property type="match status" value="1"/>
</dbReference>
<dbReference type="PANTHER" id="PTHR11177">
    <property type="entry name" value="CHITINASE"/>
    <property type="match status" value="1"/>
</dbReference>
<keyword evidence="10" id="KW-0624">Polysaccharide degradation</keyword>
<dbReference type="Gene3D" id="3.10.50.10">
    <property type="match status" value="1"/>
</dbReference>
<dbReference type="Proteomes" id="UP000215289">
    <property type="component" value="Unassembled WGS sequence"/>
</dbReference>
<evidence type="ECO:0000256" key="13">
    <source>
        <dbReference type="SAM" id="Phobius"/>
    </source>
</evidence>